<evidence type="ECO:0000313" key="1">
    <source>
        <dbReference type="EMBL" id="AHC32835.1"/>
    </source>
</evidence>
<protein>
    <submittedName>
        <fullName evidence="1">LysR family transcriptional regulator</fullName>
    </submittedName>
</protein>
<dbReference type="Proteomes" id="UP000018725">
    <property type="component" value="Chromosome"/>
</dbReference>
<accession>A0ACA7NYU1</accession>
<sequence>MGQRPPPTPMLQAFVSAARTGSFARAASELSLTASAISHQIAGLEEWWGVQLFERHSRGVNLTTAGQALLPVTDDFFKTLETVLHSLNPSKSQPLYLSCTSSLCSTWLIPRMHGSHTDASFNLDLVLTSADMNSANLGAHQFDVAIVMGYGDYPDHHAELLMRDAVFPVCSPEFQRMNGDISLTDIAQYPLIHRVDDQVCPGWESWFAFQGLAAAPYHHGPRFPDSSLAISLAVKGGGIALARTALVYDQLEEGALVTLGGPLMMSPAAYYVICRNGRQSEPDIARLIDWLKESARKFQQEVEIRYPPTPAHFDRVMLLKLRQKKGRTLPRKRPKNCRGFETNVP</sequence>
<reference evidence="1 2" key="1">
    <citation type="journal article" date="2014" name="Genome Announc.">
        <title>Complete Genome Sequence of Pseudomonas sp. Strain TKP, Isolated from a gamma-Hexachlorocyclohexane-Degrading Mixed Culture.</title>
        <authorList>
            <person name="Ohtsubo Y."/>
            <person name="Kishida K."/>
            <person name="Sato T."/>
            <person name="Tabata M."/>
            <person name="Kawasumi T."/>
            <person name="Ogura Y."/>
            <person name="Hayashi T."/>
            <person name="Tsuda M."/>
            <person name="Nagata Y."/>
        </authorList>
    </citation>
    <scope>NUCLEOTIDE SEQUENCE [LARGE SCALE GENOMIC DNA]</scope>
    <source>
        <strain evidence="1 2">TKP</strain>
    </source>
</reference>
<proteinExistence type="predicted"/>
<dbReference type="EMBL" id="CP006852">
    <property type="protein sequence ID" value="AHC32835.1"/>
    <property type="molecule type" value="Genomic_DNA"/>
</dbReference>
<gene>
    <name evidence="1" type="ORF">U771_01365</name>
</gene>
<evidence type="ECO:0000313" key="2">
    <source>
        <dbReference type="Proteomes" id="UP000018725"/>
    </source>
</evidence>
<name>A0ACA7NYU1_9PSED</name>
<organism evidence="1 2">
    <name type="scientific">Pseudomonas gorinensis</name>
    <dbReference type="NCBI Taxonomy" id="3240790"/>
    <lineage>
        <taxon>Bacteria</taxon>
        <taxon>Pseudomonadati</taxon>
        <taxon>Pseudomonadota</taxon>
        <taxon>Gammaproteobacteria</taxon>
        <taxon>Pseudomonadales</taxon>
        <taxon>Pseudomonadaceae</taxon>
        <taxon>Pseudomonas</taxon>
    </lineage>
</organism>
<keyword evidence="2" id="KW-1185">Reference proteome</keyword>